<evidence type="ECO:0000259" key="2">
    <source>
        <dbReference type="Pfam" id="PF01814"/>
    </source>
</evidence>
<dbReference type="Pfam" id="PF01814">
    <property type="entry name" value="Hemerythrin"/>
    <property type="match status" value="1"/>
</dbReference>
<accession>A0A2R9VL32</accession>
<gene>
    <name evidence="4" type="ORF">EHC69_02740</name>
    <name evidence="5" type="ORF">FVP01_17510</name>
    <name evidence="3" type="ORF">I7278_15615</name>
</gene>
<reference evidence="5 6" key="3">
    <citation type="submission" date="2019-08" db="EMBL/GenBank/DDBJ databases">
        <title>Emerging of two pre-pandemic pathogenic O4:KUT lineages of Vibrio parahaemolyticus in coastal eastern China.</title>
        <authorList>
            <person name="Yu H."/>
        </authorList>
    </citation>
    <scope>NUCLEOTIDE SEQUENCE [LARGE SCALE GENOMIC DNA]</scope>
    <source>
        <strain evidence="5 6">HZ17-383</strain>
    </source>
</reference>
<dbReference type="Proteomes" id="UP000856022">
    <property type="component" value="Unassembled WGS sequence"/>
</dbReference>
<sequence>MLRRDAMMIERIRREHGYMVRLLAILRHKLNEIKEENAINYSLVSEIVDYLSNHSEKIHHPKEDILYHHFLKHYGKQQTMENLEKEHQELAEKTKEFSMLIEMILQDAVVPQDIFIAQLEDFIESQKRHLELEERKILPLIEELFTTEDWQHVESLWTESEDDPVFGDTIADRYKQLAERVRQSDMEFV</sequence>
<dbReference type="EMBL" id="CP034298">
    <property type="protein sequence ID" value="QHH08355.1"/>
    <property type="molecule type" value="Genomic_DNA"/>
</dbReference>
<dbReference type="AlphaFoldDB" id="A0A2R9VL32"/>
<evidence type="ECO:0000313" key="4">
    <source>
        <dbReference type="EMBL" id="QHH08355.1"/>
    </source>
</evidence>
<dbReference type="Proteomes" id="UP000321504">
    <property type="component" value="Unassembled WGS sequence"/>
</dbReference>
<dbReference type="Proteomes" id="UP000464718">
    <property type="component" value="Chromosome i"/>
</dbReference>
<feature type="domain" description="Hemerythrin-like" evidence="2">
    <location>
        <begin position="8"/>
        <end position="141"/>
    </location>
</feature>
<dbReference type="OrthoDB" id="7349010at2"/>
<protein>
    <submittedName>
        <fullName evidence="3">Cation-binding protein</fullName>
    </submittedName>
</protein>
<evidence type="ECO:0000313" key="3">
    <source>
        <dbReference type="EMBL" id="HAS6678243.1"/>
    </source>
</evidence>
<dbReference type="GO" id="GO:0005886">
    <property type="term" value="C:plasma membrane"/>
    <property type="evidence" value="ECO:0007669"/>
    <property type="project" value="TreeGrafter"/>
</dbReference>
<evidence type="ECO:0000313" key="7">
    <source>
        <dbReference type="Proteomes" id="UP000464718"/>
    </source>
</evidence>
<proteinExistence type="predicted"/>
<evidence type="ECO:0000313" key="6">
    <source>
        <dbReference type="Proteomes" id="UP000321504"/>
    </source>
</evidence>
<dbReference type="InterPro" id="IPR012312">
    <property type="entry name" value="Hemerythrin-like"/>
</dbReference>
<evidence type="ECO:0000256" key="1">
    <source>
        <dbReference type="SAM" id="Coils"/>
    </source>
</evidence>
<dbReference type="PANTHER" id="PTHR39966:SF1">
    <property type="entry name" value="HEMERYTHRIN-LIKE DOMAIN-CONTAINING PROTEIN"/>
    <property type="match status" value="1"/>
</dbReference>
<reference evidence="3" key="4">
    <citation type="submission" date="2019-12" db="EMBL/GenBank/DDBJ databases">
        <authorList>
            <consortium name="NCBI Pathogen Detection Project"/>
        </authorList>
    </citation>
    <scope>NUCLEOTIDE SEQUENCE</scope>
    <source>
        <strain evidence="3">1930</strain>
    </source>
</reference>
<evidence type="ECO:0000313" key="5">
    <source>
        <dbReference type="EMBL" id="TXN14783.1"/>
    </source>
</evidence>
<reference evidence="3" key="1">
    <citation type="journal article" date="2018" name="Genome Biol.">
        <title>SKESA: strategic k-mer extension for scrupulous assemblies.</title>
        <authorList>
            <person name="Souvorov A."/>
            <person name="Agarwala R."/>
            <person name="Lipman D.J."/>
        </authorList>
    </citation>
    <scope>NUCLEOTIDE SEQUENCE</scope>
    <source>
        <strain evidence="3">1930</strain>
    </source>
</reference>
<dbReference type="EMBL" id="VRMQ01000004">
    <property type="protein sequence ID" value="TXN14783.1"/>
    <property type="molecule type" value="Genomic_DNA"/>
</dbReference>
<dbReference type="OMA" id="RREHGYM"/>
<reference evidence="4 7" key="2">
    <citation type="submission" date="2018-12" db="EMBL/GenBank/DDBJ databases">
        <title>Genomic insights into the evolutionary origins and pathogenicity of five Vibrio parahaemolyticus strains isolated from the shrimp with acute hepatopancreatic necrosis disease (AHPND).</title>
        <authorList>
            <person name="Yang Q."/>
            <person name="Dong X."/>
            <person name="Xie G."/>
            <person name="Fu S."/>
            <person name="Zou P."/>
            <person name="Sun J."/>
            <person name="Wang Y."/>
            <person name="Huang J."/>
        </authorList>
    </citation>
    <scope>NUCLEOTIDE SEQUENCE [LARGE SCALE GENOMIC DNA]</scope>
    <source>
        <strain evidence="4 7">20160303005-1</strain>
    </source>
</reference>
<keyword evidence="1" id="KW-0175">Coiled coil</keyword>
<dbReference type="EMBL" id="DACQKT010000007">
    <property type="protein sequence ID" value="HAS6678243.1"/>
    <property type="molecule type" value="Genomic_DNA"/>
</dbReference>
<feature type="coiled-coil region" evidence="1">
    <location>
        <begin position="73"/>
        <end position="136"/>
    </location>
</feature>
<dbReference type="PANTHER" id="PTHR39966">
    <property type="entry name" value="BLL2471 PROTEIN-RELATED"/>
    <property type="match status" value="1"/>
</dbReference>
<name>A0A2R9VL32_VIBPH</name>
<organism evidence="3">
    <name type="scientific">Vibrio parahaemolyticus</name>
    <dbReference type="NCBI Taxonomy" id="670"/>
    <lineage>
        <taxon>Bacteria</taxon>
        <taxon>Pseudomonadati</taxon>
        <taxon>Pseudomonadota</taxon>
        <taxon>Gammaproteobacteria</taxon>
        <taxon>Vibrionales</taxon>
        <taxon>Vibrionaceae</taxon>
        <taxon>Vibrio</taxon>
    </lineage>
</organism>
<dbReference type="Gene3D" id="1.20.120.520">
    <property type="entry name" value="nmb1532 protein domain like"/>
    <property type="match status" value="1"/>
</dbReference>